<dbReference type="Gene3D" id="3.20.20.140">
    <property type="entry name" value="Metal-dependent hydrolases"/>
    <property type="match status" value="2"/>
</dbReference>
<dbReference type="Proteomes" id="UP001604277">
    <property type="component" value="Unassembled WGS sequence"/>
</dbReference>
<feature type="binding site" evidence="2">
    <location>
        <position position="66"/>
    </location>
    <ligand>
        <name>substrate</name>
    </ligand>
</feature>
<proteinExistence type="predicted"/>
<dbReference type="InterPro" id="IPR050069">
    <property type="entry name" value="Urease_subunit"/>
</dbReference>
<dbReference type="InterPro" id="IPR032466">
    <property type="entry name" value="Metal_Hydrolase"/>
</dbReference>
<comment type="caution">
    <text evidence="5">The sequence shown here is derived from an EMBL/GenBank/DDBJ whole genome shotgun (WGS) entry which is preliminary data.</text>
</comment>
<protein>
    <submittedName>
        <fullName evidence="5">Urease</fullName>
    </submittedName>
</protein>
<feature type="domain" description="Urease" evidence="3">
    <location>
        <begin position="1"/>
        <end position="340"/>
    </location>
</feature>
<dbReference type="GO" id="GO:0016787">
    <property type="term" value="F:hydrolase activity"/>
    <property type="evidence" value="ECO:0007669"/>
    <property type="project" value="UniProtKB-UniRule"/>
</dbReference>
<reference evidence="5" key="1">
    <citation type="submission" date="2024-07" db="EMBL/GenBank/DDBJ databases">
        <title>Two chromosome-level genome assemblies of Korean endemic species Abeliophyllum distichum and Forsythia ovata (Oleaceae).</title>
        <authorList>
            <person name="Mun J.H."/>
        </authorList>
    </citation>
    <scope>NUCLEOTIDE SEQUENCE</scope>
    <source>
        <strain evidence="5">KNKB202402200001</strain>
        <tissue evidence="5">Leaf</tissue>
    </source>
</reference>
<evidence type="ECO:0000256" key="1">
    <source>
        <dbReference type="ARBA" id="ARBA00022801"/>
    </source>
</evidence>
<feature type="active site" description="Proton donor" evidence="2">
    <location>
        <position position="173"/>
    </location>
</feature>
<dbReference type="PANTHER" id="PTHR33569">
    <property type="entry name" value="UREASE"/>
    <property type="match status" value="1"/>
</dbReference>
<evidence type="ECO:0000259" key="3">
    <source>
        <dbReference type="PROSITE" id="PS51368"/>
    </source>
</evidence>
<dbReference type="InterPro" id="IPR017950">
    <property type="entry name" value="Urease_AS"/>
</dbReference>
<keyword evidence="1 2" id="KW-0378">Hydrolase</keyword>
<name>A0ABD1WCB8_9LAMI</name>
<dbReference type="AlphaFoldDB" id="A0ABD1WCB8"/>
<evidence type="ECO:0000256" key="2">
    <source>
        <dbReference type="PROSITE-ProRule" id="PRU00700"/>
    </source>
</evidence>
<dbReference type="EMBL" id="JBFOLJ010000004">
    <property type="protein sequence ID" value="KAL2547324.1"/>
    <property type="molecule type" value="Genomic_DNA"/>
</dbReference>
<dbReference type="PANTHER" id="PTHR33569:SF1">
    <property type="entry name" value="UREASE"/>
    <property type="match status" value="1"/>
</dbReference>
<gene>
    <name evidence="4" type="ORF">Fot_16416</name>
    <name evidence="5" type="ORF">Fot_16557</name>
</gene>
<dbReference type="Pfam" id="PF01979">
    <property type="entry name" value="Amidohydro_1"/>
    <property type="match status" value="1"/>
</dbReference>
<dbReference type="SUPFAM" id="SSF51556">
    <property type="entry name" value="Metallo-dependent hydrolases"/>
    <property type="match status" value="1"/>
</dbReference>
<dbReference type="InterPro" id="IPR006680">
    <property type="entry name" value="Amidohydro-rel"/>
</dbReference>
<evidence type="ECO:0000313" key="6">
    <source>
        <dbReference type="Proteomes" id="UP001604277"/>
    </source>
</evidence>
<dbReference type="EMBL" id="JBFOLJ010000004">
    <property type="protein sequence ID" value="KAL2547183.1"/>
    <property type="molecule type" value="Genomic_DNA"/>
</dbReference>
<dbReference type="PROSITE" id="PS00145">
    <property type="entry name" value="UREASE_2"/>
    <property type="match status" value="1"/>
</dbReference>
<accession>A0ABD1WCB8</accession>
<dbReference type="PROSITE" id="PS51368">
    <property type="entry name" value="UREASE_3"/>
    <property type="match status" value="1"/>
</dbReference>
<keyword evidence="6" id="KW-1185">Reference proteome</keyword>
<reference evidence="6" key="2">
    <citation type="submission" date="2024-07" db="EMBL/GenBank/DDBJ databases">
        <title>Two chromosome-level genome assemblies of Korean endemic species Abeliophyllum distichum and Forsythia ovata (Oleaceae).</title>
        <authorList>
            <person name="Jang H."/>
        </authorList>
    </citation>
    <scope>NUCLEOTIDE SEQUENCE [LARGE SCALE GENOMIC DNA]</scope>
</reference>
<organism evidence="5 6">
    <name type="scientific">Forsythia ovata</name>
    <dbReference type="NCBI Taxonomy" id="205694"/>
    <lineage>
        <taxon>Eukaryota</taxon>
        <taxon>Viridiplantae</taxon>
        <taxon>Streptophyta</taxon>
        <taxon>Embryophyta</taxon>
        <taxon>Tracheophyta</taxon>
        <taxon>Spermatophyta</taxon>
        <taxon>Magnoliopsida</taxon>
        <taxon>eudicotyledons</taxon>
        <taxon>Gunneridae</taxon>
        <taxon>Pentapetalae</taxon>
        <taxon>asterids</taxon>
        <taxon>lamiids</taxon>
        <taxon>Lamiales</taxon>
        <taxon>Oleaceae</taxon>
        <taxon>Forsythieae</taxon>
        <taxon>Forsythia</taxon>
    </lineage>
</organism>
<dbReference type="NCBIfam" id="NF009686">
    <property type="entry name" value="PRK13207.1"/>
    <property type="match status" value="1"/>
</dbReference>
<sequence>MVGGGTGPADGTRATTCTPAPLHMKLMLQSTDEMPLNFGFTGKGNTAKADGLHEIIKAGAMGLKLHEDWGTTPAAIDNCLTVAEEYDIQVNIHTDTLNESGFVEHTIASFKDRTIHTYHSEGAGGGHAPDIIKVCGVKNVLPSSTNPTRPFTSNTVDEHLDMLVREDAIMVCHHLDKDIKEDVAFAESRIRAETIAAEDILHDIGAISIISSDSQAMGRIAEVGKLADLVMWKPSFFGAKPEMVIKGGTIAWSNMGDPNASIPTPEPEALHSGVKEIYGLSKRVEAVSNVRKLSKLDMKLNDALPNITVDPETYTVTADGEVLTCPAAATVPLSRNYFLF</sequence>
<dbReference type="InterPro" id="IPR017951">
    <property type="entry name" value="Urease_asu_c"/>
</dbReference>
<evidence type="ECO:0000313" key="4">
    <source>
        <dbReference type="EMBL" id="KAL2547183.1"/>
    </source>
</evidence>
<evidence type="ECO:0000313" key="5">
    <source>
        <dbReference type="EMBL" id="KAL2547324.1"/>
    </source>
</evidence>